<evidence type="ECO:0000313" key="3">
    <source>
        <dbReference type="Proteomes" id="UP000182444"/>
    </source>
</evidence>
<dbReference type="EMBL" id="CP017558">
    <property type="protein sequence ID" value="AOW07717.1"/>
    <property type="molecule type" value="Genomic_DNA"/>
</dbReference>
<dbReference type="Proteomes" id="UP000182444">
    <property type="component" value="Chromosome 1F"/>
</dbReference>
<dbReference type="OMA" id="IYHLGMK"/>
<dbReference type="eggNOG" id="KOG4781">
    <property type="taxonomic scope" value="Eukaryota"/>
</dbReference>
<evidence type="ECO:0000259" key="1">
    <source>
        <dbReference type="Pfam" id="PF03061"/>
    </source>
</evidence>
<dbReference type="KEGG" id="yli:2908344"/>
<dbReference type="GeneID" id="2908344"/>
<dbReference type="VEuPathDB" id="FungiDB:YALI0_F26015g"/>
<dbReference type="OrthoDB" id="506431at2759"/>
<reference evidence="2 3" key="1">
    <citation type="journal article" date="2016" name="PLoS ONE">
        <title>Sequence Assembly of Yarrowia lipolytica Strain W29/CLIB89 Shows Transposable Element Diversity.</title>
        <authorList>
            <person name="Magnan C."/>
            <person name="Yu J."/>
            <person name="Chang I."/>
            <person name="Jahn E."/>
            <person name="Kanomata Y."/>
            <person name="Wu J."/>
            <person name="Zeller M."/>
            <person name="Oakes M."/>
            <person name="Baldi P."/>
            <person name="Sandmeyer S."/>
        </authorList>
    </citation>
    <scope>NUCLEOTIDE SEQUENCE [LARGE SCALE GENOMIC DNA]</scope>
    <source>
        <strain evidence="3">CLIB89(W29)</strain>
    </source>
</reference>
<proteinExistence type="predicted"/>
<dbReference type="Pfam" id="PF03061">
    <property type="entry name" value="4HBT"/>
    <property type="match status" value="1"/>
</dbReference>
<dbReference type="SUPFAM" id="SSF54637">
    <property type="entry name" value="Thioesterase/thiol ester dehydrase-isomerase"/>
    <property type="match status" value="1"/>
</dbReference>
<dbReference type="VEuPathDB" id="FungiDB:YALI1_F33403g"/>
<accession>A0A1D8NQ02</accession>
<dbReference type="PANTHER" id="PTHR47260:SF1">
    <property type="entry name" value="UPF0644 PROTEIN PB2B4.06"/>
    <property type="match status" value="1"/>
</dbReference>
<dbReference type="PANTHER" id="PTHR47260">
    <property type="entry name" value="UPF0644 PROTEIN PB2B4.06"/>
    <property type="match status" value="1"/>
</dbReference>
<dbReference type="InterPro" id="IPR029069">
    <property type="entry name" value="HotDog_dom_sf"/>
</dbReference>
<dbReference type="RefSeq" id="XP_505890.1">
    <property type="nucleotide sequence ID" value="XM_505890.3"/>
</dbReference>
<sequence length="273" mass="30168">MFRSSLKMAPRLTRVTRMPVRNTSTSSTTYNVSGGAKGAKGPKRSWWKYLAAAFMTGGVVGMTVSPTKVMEIALNSLPDINNESYKKMAVRDTEEQMQKLPIVKALMKDSRFRLVRGWEGMDKTMQEHSLTGSTETMNRVGYITIPPYIFINDTDMEAVTVMHLGHHVAGYPYTVHGGVIATILDEALARAAFLAFPSRTGVTANLKITYKAPVRTDQFVTVCTRVKEASDKKALVTGTIETAEFQKPPLVEASAVFVVPKSIKLKPLSHHQK</sequence>
<gene>
    <name evidence="2" type="ORF">YALI1_F33403g</name>
</gene>
<protein>
    <recommendedName>
        <fullName evidence="1">Thioesterase domain-containing protein</fullName>
    </recommendedName>
</protein>
<name>A0A1D8NQ02_YARLL</name>
<dbReference type="CDD" id="cd03443">
    <property type="entry name" value="PaaI_thioesterase"/>
    <property type="match status" value="1"/>
</dbReference>
<dbReference type="InterPro" id="IPR006683">
    <property type="entry name" value="Thioestr_dom"/>
</dbReference>
<evidence type="ECO:0000313" key="2">
    <source>
        <dbReference type="EMBL" id="AOW07717.1"/>
    </source>
</evidence>
<dbReference type="InterPro" id="IPR052061">
    <property type="entry name" value="PTE-AB_protein"/>
</dbReference>
<feature type="domain" description="Thioesterase" evidence="1">
    <location>
        <begin position="174"/>
        <end position="242"/>
    </location>
</feature>
<dbReference type="AlphaFoldDB" id="A0A1D8NQ02"/>
<dbReference type="Gene3D" id="3.10.129.10">
    <property type="entry name" value="Hotdog Thioesterase"/>
    <property type="match status" value="1"/>
</dbReference>
<organism evidence="2 3">
    <name type="scientific">Yarrowia lipolytica</name>
    <name type="common">Candida lipolytica</name>
    <dbReference type="NCBI Taxonomy" id="4952"/>
    <lineage>
        <taxon>Eukaryota</taxon>
        <taxon>Fungi</taxon>
        <taxon>Dikarya</taxon>
        <taxon>Ascomycota</taxon>
        <taxon>Saccharomycotina</taxon>
        <taxon>Dipodascomycetes</taxon>
        <taxon>Dipodascales</taxon>
        <taxon>Dipodascales incertae sedis</taxon>
        <taxon>Yarrowia</taxon>
    </lineage>
</organism>